<gene>
    <name evidence="2" type="ORF">PIB30_073749</name>
</gene>
<keyword evidence="3" id="KW-1185">Reference proteome</keyword>
<evidence type="ECO:0000313" key="2">
    <source>
        <dbReference type="EMBL" id="MED6199206.1"/>
    </source>
</evidence>
<reference evidence="2 3" key="1">
    <citation type="journal article" date="2023" name="Plants (Basel)">
        <title>Bridging the Gap: Combining Genomics and Transcriptomics Approaches to Understand Stylosanthes scabra, an Orphan Legume from the Brazilian Caatinga.</title>
        <authorList>
            <person name="Ferreira-Neto J.R.C."/>
            <person name="da Silva M.D."/>
            <person name="Binneck E."/>
            <person name="de Melo N.F."/>
            <person name="da Silva R.H."/>
            <person name="de Melo A.L.T.M."/>
            <person name="Pandolfi V."/>
            <person name="Bustamante F.O."/>
            <person name="Brasileiro-Vidal A.C."/>
            <person name="Benko-Iseppon A.M."/>
        </authorList>
    </citation>
    <scope>NUCLEOTIDE SEQUENCE [LARGE SCALE GENOMIC DNA]</scope>
    <source>
        <tissue evidence="2">Leaves</tissue>
    </source>
</reference>
<evidence type="ECO:0000313" key="3">
    <source>
        <dbReference type="Proteomes" id="UP001341840"/>
    </source>
</evidence>
<feature type="region of interest" description="Disordered" evidence="1">
    <location>
        <begin position="100"/>
        <end position="128"/>
    </location>
</feature>
<feature type="compositionally biased region" description="Polar residues" evidence="1">
    <location>
        <begin position="100"/>
        <end position="121"/>
    </location>
</feature>
<comment type="caution">
    <text evidence="2">The sequence shown here is derived from an EMBL/GenBank/DDBJ whole genome shotgun (WGS) entry which is preliminary data.</text>
</comment>
<organism evidence="2 3">
    <name type="scientific">Stylosanthes scabra</name>
    <dbReference type="NCBI Taxonomy" id="79078"/>
    <lineage>
        <taxon>Eukaryota</taxon>
        <taxon>Viridiplantae</taxon>
        <taxon>Streptophyta</taxon>
        <taxon>Embryophyta</taxon>
        <taxon>Tracheophyta</taxon>
        <taxon>Spermatophyta</taxon>
        <taxon>Magnoliopsida</taxon>
        <taxon>eudicotyledons</taxon>
        <taxon>Gunneridae</taxon>
        <taxon>Pentapetalae</taxon>
        <taxon>rosids</taxon>
        <taxon>fabids</taxon>
        <taxon>Fabales</taxon>
        <taxon>Fabaceae</taxon>
        <taxon>Papilionoideae</taxon>
        <taxon>50 kb inversion clade</taxon>
        <taxon>dalbergioids sensu lato</taxon>
        <taxon>Dalbergieae</taxon>
        <taxon>Pterocarpus clade</taxon>
        <taxon>Stylosanthes</taxon>
    </lineage>
</organism>
<name>A0ABU6XMZ4_9FABA</name>
<proteinExistence type="predicted"/>
<sequence length="128" mass="14759">MFLISVTVSFKKAKPNQSKKPPRHNPKLSFVLSFSNRNTPSFPQILPPIKALLQSKHQEEESKDLQSTFKNGKEFFKREESLPPLNRTVLLPLSQNRTSETSFHLQSNFRSEHSTQSSNIPLNRAQKR</sequence>
<accession>A0ABU6XMZ4</accession>
<protein>
    <submittedName>
        <fullName evidence="2">Uncharacterized protein</fullName>
    </submittedName>
</protein>
<dbReference type="Proteomes" id="UP001341840">
    <property type="component" value="Unassembled WGS sequence"/>
</dbReference>
<evidence type="ECO:0000256" key="1">
    <source>
        <dbReference type="SAM" id="MobiDB-lite"/>
    </source>
</evidence>
<dbReference type="EMBL" id="JASCZI010212350">
    <property type="protein sequence ID" value="MED6199206.1"/>
    <property type="molecule type" value="Genomic_DNA"/>
</dbReference>